<name>A0ACA9JV05_9GLOM</name>
<gene>
    <name evidence="1" type="ORF">ACOLOM_LOCUS29</name>
</gene>
<comment type="caution">
    <text evidence="1">The sequence shown here is derived from an EMBL/GenBank/DDBJ whole genome shotgun (WGS) entry which is preliminary data.</text>
</comment>
<dbReference type="Proteomes" id="UP000789525">
    <property type="component" value="Unassembled WGS sequence"/>
</dbReference>
<evidence type="ECO:0000313" key="1">
    <source>
        <dbReference type="EMBL" id="CAG8437708.1"/>
    </source>
</evidence>
<evidence type="ECO:0000313" key="2">
    <source>
        <dbReference type="Proteomes" id="UP000789525"/>
    </source>
</evidence>
<accession>A0ACA9JV05</accession>
<protein>
    <submittedName>
        <fullName evidence="1">1149_t:CDS:1</fullName>
    </submittedName>
</protein>
<proteinExistence type="predicted"/>
<organism evidence="1 2">
    <name type="scientific">Acaulospora colombiana</name>
    <dbReference type="NCBI Taxonomy" id="27376"/>
    <lineage>
        <taxon>Eukaryota</taxon>
        <taxon>Fungi</taxon>
        <taxon>Fungi incertae sedis</taxon>
        <taxon>Mucoromycota</taxon>
        <taxon>Glomeromycotina</taxon>
        <taxon>Glomeromycetes</taxon>
        <taxon>Diversisporales</taxon>
        <taxon>Acaulosporaceae</taxon>
        <taxon>Acaulospora</taxon>
    </lineage>
</organism>
<keyword evidence="2" id="KW-1185">Reference proteome</keyword>
<reference evidence="1" key="1">
    <citation type="submission" date="2021-06" db="EMBL/GenBank/DDBJ databases">
        <authorList>
            <person name="Kallberg Y."/>
            <person name="Tangrot J."/>
            <person name="Rosling A."/>
        </authorList>
    </citation>
    <scope>NUCLEOTIDE SEQUENCE</scope>
    <source>
        <strain evidence="1">CL356</strain>
    </source>
</reference>
<dbReference type="EMBL" id="CAJVPT010000022">
    <property type="protein sequence ID" value="CAG8437708.1"/>
    <property type="molecule type" value="Genomic_DNA"/>
</dbReference>
<sequence length="225" mass="25770">MRCISLITQRLTIATLGATPYKGLKNKLPWMFRCLGCPFLGLFYYCNVGTRSYKFQGEVIEIEMSAYWLDSNRFYEDEDEKMENETRRRCEYRPFGYYAMKLCPNNEQRILLRECISDAPILDRFASVLSVYHIIVGIVSGIYLLYGCLINDWPHIPIALSWVLPAVCVRIIGGKVVSVDPNYILFDKTELELVSIDPVEEGAVSIDSDLIPKFSPLLQHAPGHQ</sequence>